<dbReference type="RefSeq" id="WP_269444779.1">
    <property type="nucleotide sequence ID" value="NZ_CP097463.1"/>
</dbReference>
<dbReference type="Proteomes" id="UP001164693">
    <property type="component" value="Chromosome"/>
</dbReference>
<evidence type="ECO:0000313" key="6">
    <source>
        <dbReference type="Proteomes" id="UP001164693"/>
    </source>
</evidence>
<gene>
    <name evidence="5" type="ORF">M6B22_05555</name>
</gene>
<dbReference type="Gene3D" id="3.40.50.2300">
    <property type="match status" value="2"/>
</dbReference>
<dbReference type="CDD" id="cd01392">
    <property type="entry name" value="HTH_LacI"/>
    <property type="match status" value="1"/>
</dbReference>
<dbReference type="PANTHER" id="PTHR30146:SF109">
    <property type="entry name" value="HTH-TYPE TRANSCRIPTIONAL REGULATOR GALS"/>
    <property type="match status" value="1"/>
</dbReference>
<dbReference type="SUPFAM" id="SSF47413">
    <property type="entry name" value="lambda repressor-like DNA-binding domains"/>
    <property type="match status" value="1"/>
</dbReference>
<keyword evidence="1" id="KW-0805">Transcription regulation</keyword>
<dbReference type="PROSITE" id="PS50932">
    <property type="entry name" value="HTH_LACI_2"/>
    <property type="match status" value="1"/>
</dbReference>
<dbReference type="SUPFAM" id="SSF53822">
    <property type="entry name" value="Periplasmic binding protein-like I"/>
    <property type="match status" value="1"/>
</dbReference>
<reference evidence="5" key="1">
    <citation type="submission" date="2022-05" db="EMBL/GenBank/DDBJ databases">
        <title>Jatrophihabitans sp. SB3-54 whole genome sequence.</title>
        <authorList>
            <person name="Suh M.K."/>
            <person name="Eom M.K."/>
            <person name="Kim J.S."/>
            <person name="Kim H.S."/>
            <person name="Do H.E."/>
            <person name="Shin Y.K."/>
            <person name="Lee J.-S."/>
        </authorList>
    </citation>
    <scope>NUCLEOTIDE SEQUENCE</scope>
    <source>
        <strain evidence="5">SB3-54</strain>
    </source>
</reference>
<evidence type="ECO:0000256" key="1">
    <source>
        <dbReference type="ARBA" id="ARBA00023015"/>
    </source>
</evidence>
<dbReference type="PANTHER" id="PTHR30146">
    <property type="entry name" value="LACI-RELATED TRANSCRIPTIONAL REPRESSOR"/>
    <property type="match status" value="1"/>
</dbReference>
<dbReference type="Pfam" id="PF00356">
    <property type="entry name" value="LacI"/>
    <property type="match status" value="1"/>
</dbReference>
<feature type="domain" description="HTH lacI-type" evidence="4">
    <location>
        <begin position="8"/>
        <end position="62"/>
    </location>
</feature>
<protein>
    <submittedName>
        <fullName evidence="5">LacI family transcriptional regulator</fullName>
    </submittedName>
</protein>
<keyword evidence="2" id="KW-0238">DNA-binding</keyword>
<dbReference type="CDD" id="cd06267">
    <property type="entry name" value="PBP1_LacI_sugar_binding-like"/>
    <property type="match status" value="1"/>
</dbReference>
<organism evidence="5 6">
    <name type="scientific">Jatrophihabitans cynanchi</name>
    <dbReference type="NCBI Taxonomy" id="2944128"/>
    <lineage>
        <taxon>Bacteria</taxon>
        <taxon>Bacillati</taxon>
        <taxon>Actinomycetota</taxon>
        <taxon>Actinomycetes</taxon>
        <taxon>Jatrophihabitantales</taxon>
        <taxon>Jatrophihabitantaceae</taxon>
        <taxon>Jatrophihabitans</taxon>
    </lineage>
</organism>
<dbReference type="InterPro" id="IPR028082">
    <property type="entry name" value="Peripla_BP_I"/>
</dbReference>
<evidence type="ECO:0000256" key="3">
    <source>
        <dbReference type="ARBA" id="ARBA00023163"/>
    </source>
</evidence>
<dbReference type="InterPro" id="IPR001761">
    <property type="entry name" value="Peripla_BP/Lac1_sug-bd_dom"/>
</dbReference>
<evidence type="ECO:0000256" key="2">
    <source>
        <dbReference type="ARBA" id="ARBA00023125"/>
    </source>
</evidence>
<dbReference type="SMART" id="SM00354">
    <property type="entry name" value="HTH_LACI"/>
    <property type="match status" value="1"/>
</dbReference>
<sequence length="341" mass="36671">MVARTNRPTLRQVAALSGVSVKTASRALNAEPYVSAATAAKVRAAAEQLGFRRNAIARDLRAGARSTLVGLIIGDLANPFYSRLARGAERRLRSSGLPLITASSEEDPQLEQRLIAEMLERRVSALLVVSSAAEHAYLDAERRLGLPVVFLDRAPQDIVADTIVIDNERGVRQGVDHLVRQGHRRIGLVGDLGRLSTHRERVAAFGAALTAAGAGDWQRYVRADSHDVPAAERAVRELLALTPAPTALITTNNRITTGALRVLRELAAPPALVGFDDFDLADLLGVSVIAHDPERMGELGAELIVTRLAGDDGPARRVLLPTRLVPRGSGERRPAHLDETV</sequence>
<dbReference type="Gene3D" id="1.10.260.40">
    <property type="entry name" value="lambda repressor-like DNA-binding domains"/>
    <property type="match status" value="1"/>
</dbReference>
<keyword evidence="6" id="KW-1185">Reference proteome</keyword>
<dbReference type="Pfam" id="PF00532">
    <property type="entry name" value="Peripla_BP_1"/>
    <property type="match status" value="1"/>
</dbReference>
<dbReference type="EMBL" id="CP097463">
    <property type="protein sequence ID" value="WAX58229.1"/>
    <property type="molecule type" value="Genomic_DNA"/>
</dbReference>
<name>A0ABY7K4H7_9ACTN</name>
<accession>A0ABY7K4H7</accession>
<keyword evidence="3" id="KW-0804">Transcription</keyword>
<dbReference type="InterPro" id="IPR000843">
    <property type="entry name" value="HTH_LacI"/>
</dbReference>
<dbReference type="InterPro" id="IPR010982">
    <property type="entry name" value="Lambda_DNA-bd_dom_sf"/>
</dbReference>
<proteinExistence type="predicted"/>
<evidence type="ECO:0000259" key="4">
    <source>
        <dbReference type="PROSITE" id="PS50932"/>
    </source>
</evidence>
<evidence type="ECO:0000313" key="5">
    <source>
        <dbReference type="EMBL" id="WAX58229.1"/>
    </source>
</evidence>